<evidence type="ECO:0000313" key="3">
    <source>
        <dbReference type="Proteomes" id="UP001595444"/>
    </source>
</evidence>
<evidence type="ECO:0000256" key="1">
    <source>
        <dbReference type="SAM" id="MobiDB-lite"/>
    </source>
</evidence>
<proteinExistence type="predicted"/>
<feature type="region of interest" description="Disordered" evidence="1">
    <location>
        <begin position="46"/>
        <end position="67"/>
    </location>
</feature>
<keyword evidence="3" id="KW-1185">Reference proteome</keyword>
<reference evidence="3" key="1">
    <citation type="journal article" date="2019" name="Int. J. Syst. Evol. Microbiol.">
        <title>The Global Catalogue of Microorganisms (GCM) 10K type strain sequencing project: providing services to taxonomists for standard genome sequencing and annotation.</title>
        <authorList>
            <consortium name="The Broad Institute Genomics Platform"/>
            <consortium name="The Broad Institute Genome Sequencing Center for Infectious Disease"/>
            <person name="Wu L."/>
            <person name="Ma J."/>
        </authorList>
    </citation>
    <scope>NUCLEOTIDE SEQUENCE [LARGE SCALE GENOMIC DNA]</scope>
    <source>
        <strain evidence="3">KCTC 62164</strain>
    </source>
</reference>
<evidence type="ECO:0000313" key="2">
    <source>
        <dbReference type="EMBL" id="MFC3052240.1"/>
    </source>
</evidence>
<accession>A0ABV7D5T9</accession>
<comment type="caution">
    <text evidence="2">The sequence shown here is derived from an EMBL/GenBank/DDBJ whole genome shotgun (WGS) entry which is preliminary data.</text>
</comment>
<name>A0ABV7D5T9_9PROT</name>
<gene>
    <name evidence="2" type="ORF">ACFOKA_10020</name>
</gene>
<dbReference type="EMBL" id="JBHRSL010000010">
    <property type="protein sequence ID" value="MFC3052240.1"/>
    <property type="molecule type" value="Genomic_DNA"/>
</dbReference>
<sequence>MRTVKLWMGLGVATVIPATDALLDHIDLTTLTPAIYAASYLEGGEGGEGGEKAATDEGGEGGEAGGSAPAVGFYGDLDDALEKMFGGEGGEHGAGLSKMWPSVIAPAMTGDQVKQAMTGRTLVTPAHVAYYFSKKGSVEGWYAAWEKRDTKECPVPEVEDLYFYEKAADTCWYNNTLPLKGSWKVDNNQLCIDAKWKGGSVDSCWYVTVLLDDIALFKTDGDIEGKGMKLLDGKVLD</sequence>
<dbReference type="Proteomes" id="UP001595444">
    <property type="component" value="Unassembled WGS sequence"/>
</dbReference>
<protein>
    <submittedName>
        <fullName evidence="2">Uncharacterized protein</fullName>
    </submittedName>
</protein>
<dbReference type="RefSeq" id="WP_194214082.1">
    <property type="nucleotide sequence ID" value="NZ_CP061205.1"/>
</dbReference>
<organism evidence="2 3">
    <name type="scientific">Kordiimonas pumila</name>
    <dbReference type="NCBI Taxonomy" id="2161677"/>
    <lineage>
        <taxon>Bacteria</taxon>
        <taxon>Pseudomonadati</taxon>
        <taxon>Pseudomonadota</taxon>
        <taxon>Alphaproteobacteria</taxon>
        <taxon>Kordiimonadales</taxon>
        <taxon>Kordiimonadaceae</taxon>
        <taxon>Kordiimonas</taxon>
    </lineage>
</organism>